<evidence type="ECO:0000256" key="8">
    <source>
        <dbReference type="ARBA" id="ARBA00022927"/>
    </source>
</evidence>
<keyword evidence="17" id="KW-0282">Flagellum</keyword>
<feature type="domain" description="SRP54-type proteins GTP-binding" evidence="16">
    <location>
        <begin position="298"/>
        <end position="489"/>
    </location>
</feature>
<keyword evidence="6" id="KW-0547">Nucleotide-binding</keyword>
<keyword evidence="17" id="KW-0969">Cilium</keyword>
<keyword evidence="7" id="KW-1005">Bacterial flagellum biogenesis</keyword>
<keyword evidence="10" id="KW-0472">Membrane</keyword>
<dbReference type="SUPFAM" id="SSF52540">
    <property type="entry name" value="P-loop containing nucleoside triphosphate hydrolases"/>
    <property type="match status" value="1"/>
</dbReference>
<comment type="similarity">
    <text evidence="2">Belongs to the GTP-binding SRP family.</text>
</comment>
<keyword evidence="5" id="KW-1003">Cell membrane</keyword>
<dbReference type="PANTHER" id="PTHR43134:SF3">
    <property type="entry name" value="FLAGELLAR BIOSYNTHESIS PROTEIN FLHF"/>
    <property type="match status" value="1"/>
</dbReference>
<evidence type="ECO:0000313" key="18">
    <source>
        <dbReference type="Proteomes" id="UP001320119"/>
    </source>
</evidence>
<comment type="function">
    <text evidence="12">Necessary for flagellar biosynthesis. May be involved in translocation of the flagellum.</text>
</comment>
<evidence type="ECO:0000259" key="15">
    <source>
        <dbReference type="SMART" id="SM00382"/>
    </source>
</evidence>
<keyword evidence="4" id="KW-0813">Transport</keyword>
<dbReference type="RefSeq" id="WP_236984181.1">
    <property type="nucleotide sequence ID" value="NZ_AP023086.1"/>
</dbReference>
<dbReference type="FunFam" id="3.40.50.300:FF:000695">
    <property type="entry name" value="Flagellar biosynthesis regulator FlhF"/>
    <property type="match status" value="1"/>
</dbReference>
<feature type="compositionally biased region" description="Polar residues" evidence="14">
    <location>
        <begin position="176"/>
        <end position="185"/>
    </location>
</feature>
<keyword evidence="8" id="KW-0653">Protein transport</keyword>
<dbReference type="AlphaFoldDB" id="A0AAN2BLN0"/>
<evidence type="ECO:0000256" key="6">
    <source>
        <dbReference type="ARBA" id="ARBA00022741"/>
    </source>
</evidence>
<dbReference type="InterPro" id="IPR027417">
    <property type="entry name" value="P-loop_NTPase"/>
</dbReference>
<evidence type="ECO:0000256" key="14">
    <source>
        <dbReference type="SAM" id="MobiDB-lite"/>
    </source>
</evidence>
<evidence type="ECO:0000313" key="17">
    <source>
        <dbReference type="EMBL" id="BCD99181.1"/>
    </source>
</evidence>
<accession>A0AAN2BLN0</accession>
<evidence type="ECO:0000256" key="12">
    <source>
        <dbReference type="ARBA" id="ARBA00025337"/>
    </source>
</evidence>
<feature type="region of interest" description="Disordered" evidence="14">
    <location>
        <begin position="165"/>
        <end position="185"/>
    </location>
</feature>
<evidence type="ECO:0000256" key="5">
    <source>
        <dbReference type="ARBA" id="ARBA00022475"/>
    </source>
</evidence>
<dbReference type="GO" id="GO:0044781">
    <property type="term" value="P:bacterial-type flagellum organization"/>
    <property type="evidence" value="ECO:0007669"/>
    <property type="project" value="UniProtKB-UniRule"/>
</dbReference>
<evidence type="ECO:0000256" key="13">
    <source>
        <dbReference type="NCBIfam" id="TIGR03499"/>
    </source>
</evidence>
<evidence type="ECO:0000256" key="2">
    <source>
        <dbReference type="ARBA" id="ARBA00008531"/>
    </source>
</evidence>
<dbReference type="Gene3D" id="1.20.120.1380">
    <property type="entry name" value="Flagellar FlhF biosynthesis protein, N domain"/>
    <property type="match status" value="1"/>
</dbReference>
<dbReference type="SMART" id="SM00962">
    <property type="entry name" value="SRP54"/>
    <property type="match status" value="1"/>
</dbReference>
<keyword evidence="11" id="KW-1006">Bacterial flagellum protein export</keyword>
<dbReference type="KEGG" id="marq:MARGE09_P3382"/>
<gene>
    <name evidence="17" type="ORF">MARGE09_P3382</name>
</gene>
<dbReference type="EMBL" id="AP023086">
    <property type="protein sequence ID" value="BCD99181.1"/>
    <property type="molecule type" value="Genomic_DNA"/>
</dbReference>
<feature type="domain" description="AAA+ ATPase" evidence="15">
    <location>
        <begin position="297"/>
        <end position="448"/>
    </location>
</feature>
<dbReference type="NCBIfam" id="TIGR03499">
    <property type="entry name" value="FlhF"/>
    <property type="match status" value="1"/>
</dbReference>
<evidence type="ECO:0000256" key="9">
    <source>
        <dbReference type="ARBA" id="ARBA00023134"/>
    </source>
</evidence>
<keyword evidence="9" id="KW-0342">GTP-binding</keyword>
<dbReference type="GO" id="GO:0015031">
    <property type="term" value="P:protein transport"/>
    <property type="evidence" value="ECO:0007669"/>
    <property type="project" value="UniProtKB-KW"/>
</dbReference>
<dbReference type="InterPro" id="IPR020006">
    <property type="entry name" value="FlhF"/>
</dbReference>
<protein>
    <recommendedName>
        <fullName evidence="3 13">Flagellar biosynthesis protein FlhF</fullName>
    </recommendedName>
</protein>
<dbReference type="GO" id="GO:0005886">
    <property type="term" value="C:plasma membrane"/>
    <property type="evidence" value="ECO:0007669"/>
    <property type="project" value="UniProtKB-SubCell"/>
</dbReference>
<comment type="subcellular location">
    <subcellularLocation>
        <location evidence="1">Cell membrane</location>
        <topology evidence="1">Peripheral membrane protein</topology>
        <orientation evidence="1">Cytoplasmic side</orientation>
    </subcellularLocation>
</comment>
<evidence type="ECO:0000259" key="16">
    <source>
        <dbReference type="SMART" id="SM00962"/>
    </source>
</evidence>
<dbReference type="InterPro" id="IPR003593">
    <property type="entry name" value="AAA+_ATPase"/>
</dbReference>
<dbReference type="Gene3D" id="3.40.50.300">
    <property type="entry name" value="P-loop containing nucleotide triphosphate hydrolases"/>
    <property type="match status" value="1"/>
</dbReference>
<evidence type="ECO:0000256" key="3">
    <source>
        <dbReference type="ARBA" id="ARBA00014919"/>
    </source>
</evidence>
<evidence type="ECO:0000256" key="1">
    <source>
        <dbReference type="ARBA" id="ARBA00004413"/>
    </source>
</evidence>
<keyword evidence="17" id="KW-0966">Cell projection</keyword>
<reference evidence="17 18" key="1">
    <citation type="journal article" date="2022" name="IScience">
        <title>An ultrasensitive nanofiber-based assay for enzymatic hydrolysis and deep-sea microbial degradation of cellulose.</title>
        <authorList>
            <person name="Tsudome M."/>
            <person name="Tachioka M."/>
            <person name="Miyazaki M."/>
            <person name="Uchimura K."/>
            <person name="Tsuda M."/>
            <person name="Takaki Y."/>
            <person name="Deguchi S."/>
        </authorList>
    </citation>
    <scope>NUCLEOTIDE SEQUENCE [LARGE SCALE GENOMIC DNA]</scope>
    <source>
        <strain evidence="17 18">GE09</strain>
    </source>
</reference>
<dbReference type="GO" id="GO:0003924">
    <property type="term" value="F:GTPase activity"/>
    <property type="evidence" value="ECO:0007669"/>
    <property type="project" value="UniProtKB-UniRule"/>
</dbReference>
<dbReference type="SMART" id="SM00382">
    <property type="entry name" value="AAA"/>
    <property type="match status" value="1"/>
</dbReference>
<dbReference type="CDD" id="cd17873">
    <property type="entry name" value="FlhF"/>
    <property type="match status" value="1"/>
</dbReference>
<dbReference type="PANTHER" id="PTHR43134">
    <property type="entry name" value="SIGNAL RECOGNITION PARTICLE RECEPTOR SUBUNIT ALPHA"/>
    <property type="match status" value="1"/>
</dbReference>
<dbReference type="Pfam" id="PF00448">
    <property type="entry name" value="SRP54"/>
    <property type="match status" value="1"/>
</dbReference>
<evidence type="ECO:0000256" key="10">
    <source>
        <dbReference type="ARBA" id="ARBA00023136"/>
    </source>
</evidence>
<organism evidence="17 18">
    <name type="scientific">Marinagarivorans cellulosilyticus</name>
    <dbReference type="NCBI Taxonomy" id="2721545"/>
    <lineage>
        <taxon>Bacteria</taxon>
        <taxon>Pseudomonadati</taxon>
        <taxon>Pseudomonadota</taxon>
        <taxon>Gammaproteobacteria</taxon>
        <taxon>Cellvibrionales</taxon>
        <taxon>Cellvibrionaceae</taxon>
        <taxon>Marinagarivorans</taxon>
    </lineage>
</organism>
<name>A0AAN2BLN0_9GAMM</name>
<sequence>MTTKRFMASDMSRALKKVREELGPDAIILSSKRAEKGVEIIATLDDTPPSPAKAAKKRFAASFDDELDQPLASDTEWEEHHNAQRVASNTRVAALASEAPAEPNYNAEPSPQKARFSESTSANAERLASEIQAAHERMLAAKGQAASAISITDDEYDVPLKAKAPAQKHTEPAPEMSQNRQVASFAQQVKARGLDDEHSAEQNKQLHSLYDEIAEMRMLLEEQIWQKQYAPRAEPSPLTGRARQLATQLEQLGLSQGLIKDLLVCANDEERLPNCWRKALAMLARKLPVDPHDPIEQGGTFAFVGPTGVGKTTTVAKLAARYVLNHGRGKVAIVTTDTYRVGAHDQLKALGRILQVPVRSIEGEHQLNAVLSSLKQYELVLVDTAGFRQGDPKQIEQESLLDVCPGVQRVLVLAANSQQQILKASLHAYGNSPLRGCIFTKLDECASLGEAFGAVCSHEVPMLYTAAGQEIPDDIHVVSSSDLVAQAVKLARQYENSAQALSAT</sequence>
<dbReference type="GO" id="GO:0005047">
    <property type="term" value="F:signal recognition particle binding"/>
    <property type="evidence" value="ECO:0007669"/>
    <property type="project" value="TreeGrafter"/>
</dbReference>
<evidence type="ECO:0000256" key="7">
    <source>
        <dbReference type="ARBA" id="ARBA00022795"/>
    </source>
</evidence>
<dbReference type="GO" id="GO:0005525">
    <property type="term" value="F:GTP binding"/>
    <property type="evidence" value="ECO:0007669"/>
    <property type="project" value="UniProtKB-UniRule"/>
</dbReference>
<evidence type="ECO:0000256" key="11">
    <source>
        <dbReference type="ARBA" id="ARBA00023225"/>
    </source>
</evidence>
<dbReference type="InterPro" id="IPR000897">
    <property type="entry name" value="SRP54_GTPase_dom"/>
</dbReference>
<dbReference type="GO" id="GO:0006614">
    <property type="term" value="P:SRP-dependent cotranslational protein targeting to membrane"/>
    <property type="evidence" value="ECO:0007669"/>
    <property type="project" value="UniProtKB-UniRule"/>
</dbReference>
<dbReference type="Proteomes" id="UP001320119">
    <property type="component" value="Chromosome"/>
</dbReference>
<keyword evidence="18" id="KW-1185">Reference proteome</keyword>
<proteinExistence type="inferred from homology"/>
<evidence type="ECO:0000256" key="4">
    <source>
        <dbReference type="ARBA" id="ARBA00022448"/>
    </source>
</evidence>
<dbReference type="InterPro" id="IPR047040">
    <property type="entry name" value="FlhF__GTPase_dom"/>
</dbReference>